<comment type="catalytic activity">
    <reaction evidence="1 9">
        <text>an S-substituted glutathione + H2O = an S-substituted L-cysteinylglycine + L-glutamate</text>
        <dbReference type="Rhea" id="RHEA:59468"/>
        <dbReference type="ChEBI" id="CHEBI:15377"/>
        <dbReference type="ChEBI" id="CHEBI:29985"/>
        <dbReference type="ChEBI" id="CHEBI:90779"/>
        <dbReference type="ChEBI" id="CHEBI:143103"/>
        <dbReference type="EC" id="3.4.19.13"/>
    </reaction>
</comment>
<evidence type="ECO:0000256" key="7">
    <source>
        <dbReference type="ARBA" id="ARBA00023315"/>
    </source>
</evidence>
<comment type="catalytic activity">
    <reaction evidence="8 9">
        <text>an N-terminal (5-L-glutamyl)-[peptide] + an alpha-amino acid = 5-L-glutamyl amino acid + an N-terminal L-alpha-aminoacyl-[peptide]</text>
        <dbReference type="Rhea" id="RHEA:23904"/>
        <dbReference type="Rhea" id="RHEA-COMP:9780"/>
        <dbReference type="Rhea" id="RHEA-COMP:9795"/>
        <dbReference type="ChEBI" id="CHEBI:77644"/>
        <dbReference type="ChEBI" id="CHEBI:78597"/>
        <dbReference type="ChEBI" id="CHEBI:78599"/>
        <dbReference type="ChEBI" id="CHEBI:78608"/>
        <dbReference type="EC" id="2.3.2.2"/>
    </reaction>
</comment>
<evidence type="ECO:0000313" key="10">
    <source>
        <dbReference type="EMBL" id="MBB2149756.1"/>
    </source>
</evidence>
<comment type="similarity">
    <text evidence="3 9">Belongs to the gamma-glutamyltransferase family.</text>
</comment>
<evidence type="ECO:0000256" key="2">
    <source>
        <dbReference type="ARBA" id="ARBA00001089"/>
    </source>
</evidence>
<dbReference type="InterPro" id="IPR051792">
    <property type="entry name" value="GGT_bact"/>
</dbReference>
<dbReference type="InterPro" id="IPR055262">
    <property type="entry name" value="GGT_CS"/>
</dbReference>
<comment type="subunit">
    <text evidence="9">This enzyme consists of two polypeptide chains, which are synthesized in precursor form from a single polypeptide.</text>
</comment>
<dbReference type="Gene3D" id="3.60.20.40">
    <property type="match status" value="1"/>
</dbReference>
<comment type="caution">
    <text evidence="10">The sequence shown here is derived from an EMBL/GenBank/DDBJ whole genome shotgun (WGS) entry which is preliminary data.</text>
</comment>
<evidence type="ECO:0000256" key="5">
    <source>
        <dbReference type="ARBA" id="ARBA00022801"/>
    </source>
</evidence>
<dbReference type="Proteomes" id="UP000636110">
    <property type="component" value="Unassembled WGS sequence"/>
</dbReference>
<comment type="catalytic activity">
    <reaction evidence="2 9">
        <text>glutathione + H2O = L-cysteinylglycine + L-glutamate</text>
        <dbReference type="Rhea" id="RHEA:28807"/>
        <dbReference type="ChEBI" id="CHEBI:15377"/>
        <dbReference type="ChEBI" id="CHEBI:29985"/>
        <dbReference type="ChEBI" id="CHEBI:57925"/>
        <dbReference type="ChEBI" id="CHEBI:61694"/>
        <dbReference type="EC" id="3.4.19.13"/>
    </reaction>
</comment>
<dbReference type="InterPro" id="IPR000101">
    <property type="entry name" value="GGT_peptidase"/>
</dbReference>
<evidence type="ECO:0000256" key="4">
    <source>
        <dbReference type="ARBA" id="ARBA00022679"/>
    </source>
</evidence>
<dbReference type="EC" id="3.4.19.13" evidence="9"/>
<dbReference type="PROSITE" id="PS00462">
    <property type="entry name" value="G_GLU_TRANSPEPTIDASE"/>
    <property type="match status" value="1"/>
</dbReference>
<dbReference type="EC" id="2.3.2.2" evidence="9"/>
<dbReference type="PANTHER" id="PTHR43199">
    <property type="entry name" value="GLUTATHIONE HYDROLASE"/>
    <property type="match status" value="1"/>
</dbReference>
<dbReference type="PANTHER" id="PTHR43199:SF1">
    <property type="entry name" value="GLUTATHIONE HYDROLASE PROENZYME"/>
    <property type="match status" value="1"/>
</dbReference>
<accession>A0ABR6EX54</accession>
<keyword evidence="4 9" id="KW-0808">Transferase</keyword>
<proteinExistence type="inferred from homology"/>
<evidence type="ECO:0000256" key="8">
    <source>
        <dbReference type="ARBA" id="ARBA00047417"/>
    </source>
</evidence>
<comment type="PTM">
    <text evidence="9">Cleaved by autocatalysis into a large and a small subunit.</text>
</comment>
<keyword evidence="11" id="KW-1185">Reference proteome</keyword>
<evidence type="ECO:0000256" key="3">
    <source>
        <dbReference type="ARBA" id="ARBA00009381"/>
    </source>
</evidence>
<dbReference type="Pfam" id="PF01019">
    <property type="entry name" value="G_glu_transpept"/>
    <property type="match status" value="1"/>
</dbReference>
<dbReference type="RefSeq" id="WP_182957778.1">
    <property type="nucleotide sequence ID" value="NZ_WNXC01000004.1"/>
</dbReference>
<dbReference type="EMBL" id="WNXC01000004">
    <property type="protein sequence ID" value="MBB2149756.1"/>
    <property type="molecule type" value="Genomic_DNA"/>
</dbReference>
<evidence type="ECO:0000256" key="1">
    <source>
        <dbReference type="ARBA" id="ARBA00001049"/>
    </source>
</evidence>
<comment type="pathway">
    <text evidence="9">Sulfur metabolism; glutathione metabolism.</text>
</comment>
<organism evidence="10 11">
    <name type="scientific">Pedobacter gandavensis</name>
    <dbReference type="NCBI Taxonomy" id="2679963"/>
    <lineage>
        <taxon>Bacteria</taxon>
        <taxon>Pseudomonadati</taxon>
        <taxon>Bacteroidota</taxon>
        <taxon>Sphingobacteriia</taxon>
        <taxon>Sphingobacteriales</taxon>
        <taxon>Sphingobacteriaceae</taxon>
        <taxon>Pedobacter</taxon>
    </lineage>
</organism>
<evidence type="ECO:0000313" key="11">
    <source>
        <dbReference type="Proteomes" id="UP000636110"/>
    </source>
</evidence>
<dbReference type="NCBIfam" id="TIGR00066">
    <property type="entry name" value="g_glut_trans"/>
    <property type="match status" value="1"/>
</dbReference>
<name>A0ABR6EX54_9SPHI</name>
<keyword evidence="7 9" id="KW-0012">Acyltransferase</keyword>
<dbReference type="PRINTS" id="PR01210">
    <property type="entry name" value="GGTRANSPTASE"/>
</dbReference>
<keyword evidence="9" id="KW-0317">Glutathione biosynthesis</keyword>
<dbReference type="SUPFAM" id="SSF56235">
    <property type="entry name" value="N-terminal nucleophile aminohydrolases (Ntn hydrolases)"/>
    <property type="match status" value="1"/>
</dbReference>
<evidence type="ECO:0000256" key="6">
    <source>
        <dbReference type="ARBA" id="ARBA00023145"/>
    </source>
</evidence>
<dbReference type="PROSITE" id="PS51257">
    <property type="entry name" value="PROKAR_LIPOPROTEIN"/>
    <property type="match status" value="1"/>
</dbReference>
<keyword evidence="5 9" id="KW-0378">Hydrolase</keyword>
<dbReference type="InterPro" id="IPR043137">
    <property type="entry name" value="GGT_ssub_C"/>
</dbReference>
<keyword evidence="6 9" id="KW-0865">Zymogen</keyword>
<sequence>MQQIIKAKLLKREGLFLKVLAIAFVLSGCAGRPLGKNSPTTYRNGMVVSASPLASKVGLEILKKHGNAIDAAVAVQFALAVVYPNAGNIGGGGFMVYRSDSGETNTLDFREKAGAAASRDMYLDASGAPIVDKSLYGQLAAGVPGSVAGMVAAHKKYGHLSWATLLEPAILLARNGFPLSSQQADELNELSSRLLELNPDGTALLKAGKWAANDLLKQEELAVTLELIRDQGKAGFYEGKVADQILQEMKRGGGILTKADLQNYQAVWRKAITGPYKSYKVITMPPPSSGGIALIQLLKSVEPYPLKRWGFQQDSTVQLMVEAERRVYADRATHLGDPDFYAVPAKALMEDQYIKHRMKSFDWSKAGSSTAIKAGVVSGKEHEETTHFSIVDKSGNAVSITTTLNGSYGAGVVVKGAGFLLNNEMDDFSVKPGAPNMYGLVGGEANAIEPGKRMLSSMTPCILEKDGKLFMVVGTPGGSTIITSVFQTILNVIEFDQNMQQAVSAKRFHHQWLPDVIYTEKGAIDSITRVKLEAKGYVITPRGPMGRVDGILKTKQGNYQGGADPRGDDQWLGW</sequence>
<protein>
    <recommendedName>
        <fullName evidence="9">Glutathione hydrolase proenzyme</fullName>
        <ecNumber evidence="9">2.3.2.2</ecNumber>
        <ecNumber evidence="9">3.4.19.13</ecNumber>
    </recommendedName>
    <component>
        <recommendedName>
            <fullName evidence="9">Glutathione hydrolase large chain</fullName>
        </recommendedName>
    </component>
    <component>
        <recommendedName>
            <fullName evidence="9">Glutathione hydrolase small chain</fullName>
        </recommendedName>
    </component>
</protein>
<dbReference type="InterPro" id="IPR029055">
    <property type="entry name" value="Ntn_hydrolases_N"/>
</dbReference>
<reference evidence="10 11" key="1">
    <citation type="submission" date="2019-11" db="EMBL/GenBank/DDBJ databases">
        <title>Description of Pedobacter sp. LMG 31462T.</title>
        <authorList>
            <person name="Carlier A."/>
            <person name="Qi S."/>
            <person name="Vandamme P."/>
        </authorList>
    </citation>
    <scope>NUCLEOTIDE SEQUENCE [LARGE SCALE GENOMIC DNA]</scope>
    <source>
        <strain evidence="10 11">LMG 31462</strain>
    </source>
</reference>
<dbReference type="InterPro" id="IPR043138">
    <property type="entry name" value="GGT_lsub"/>
</dbReference>
<dbReference type="Gene3D" id="1.10.246.130">
    <property type="match status" value="1"/>
</dbReference>
<gene>
    <name evidence="10" type="primary">ggt</name>
    <name evidence="10" type="ORF">GM920_12680</name>
</gene>
<dbReference type="GO" id="GO:0103068">
    <property type="term" value="F:leukotriene C4 gamma-glutamyl transferase activity"/>
    <property type="evidence" value="ECO:0007669"/>
    <property type="project" value="UniProtKB-EC"/>
</dbReference>
<evidence type="ECO:0000256" key="9">
    <source>
        <dbReference type="RuleBase" id="RU368036"/>
    </source>
</evidence>